<proteinExistence type="inferred from homology"/>
<dbReference type="Gene3D" id="2.60.450.10">
    <property type="entry name" value="Lipopolysaccharide (LPS) transport protein A like domain"/>
    <property type="match status" value="1"/>
</dbReference>
<evidence type="ECO:0000259" key="5">
    <source>
        <dbReference type="Pfam" id="PF03968"/>
    </source>
</evidence>
<dbReference type="Proteomes" id="UP000321248">
    <property type="component" value="Unassembled WGS sequence"/>
</dbReference>
<dbReference type="NCBIfam" id="TIGR03002">
    <property type="entry name" value="outer_YhbN_LptA"/>
    <property type="match status" value="1"/>
</dbReference>
<dbReference type="GO" id="GO:0017089">
    <property type="term" value="F:glycolipid transfer activity"/>
    <property type="evidence" value="ECO:0007669"/>
    <property type="project" value="TreeGrafter"/>
</dbReference>
<dbReference type="InterPro" id="IPR005653">
    <property type="entry name" value="OstA-like_N"/>
</dbReference>
<dbReference type="AlphaFoldDB" id="A0A5C8KZN1"/>
<evidence type="ECO:0000256" key="2">
    <source>
        <dbReference type="ARBA" id="ARBA00022729"/>
    </source>
</evidence>
<accession>A0A5C8KZN1</accession>
<evidence type="ECO:0000256" key="3">
    <source>
        <dbReference type="ARBA" id="ARBA00022764"/>
    </source>
</evidence>
<keyword evidence="3 4" id="KW-0574">Periplasm</keyword>
<comment type="subcellular location">
    <subcellularLocation>
        <location evidence="4">Periplasm</location>
    </subcellularLocation>
</comment>
<dbReference type="HAMAP" id="MF_01914">
    <property type="entry name" value="LPS_assembly_LptA"/>
    <property type="match status" value="1"/>
</dbReference>
<dbReference type="GO" id="GO:0030288">
    <property type="term" value="C:outer membrane-bounded periplasmic space"/>
    <property type="evidence" value="ECO:0007669"/>
    <property type="project" value="TreeGrafter"/>
</dbReference>
<keyword evidence="2" id="KW-0732">Signal</keyword>
<sequence length="183" mass="19247">MNPSRAADPTPAANFRPSLGVLALAALALALAAAPVTGQARSSDRDQPMEIDAEDFDGVLSDDSTLRLRRNVQIVQGTLNIQADAADVSTRAGEIARVVLTGSPARMRQVDDAGLPMNARANRIDYDLSGNSIVLTGSVEIEQPRGNLSGERVVYNLDSGQINAGGEGGRVRMVIQPARRGEG</sequence>
<comment type="function">
    <text evidence="4">Involved in the assembly of lipopolysaccharide (LPS). Required for the translocation of LPS from the inner membrane to the outer membrane. May form a bridge between the inner membrane and the outer membrane, via interactions with LptC and LptD, thereby facilitating LPS transfer across the periplasm.</text>
</comment>
<protein>
    <recommendedName>
        <fullName evidence="4">Lipopolysaccharide export system protein LptA</fullName>
    </recommendedName>
</protein>
<reference evidence="6 7" key="1">
    <citation type="submission" date="2019-08" db="EMBL/GenBank/DDBJ databases">
        <authorList>
            <person name="Karlyshev A.V."/>
        </authorList>
    </citation>
    <scope>NUCLEOTIDE SEQUENCE [LARGE SCALE GENOMIC DNA]</scope>
    <source>
        <strain evidence="6 7">Alg18-2.2</strain>
    </source>
</reference>
<evidence type="ECO:0000256" key="1">
    <source>
        <dbReference type="ARBA" id="ARBA00022448"/>
    </source>
</evidence>
<dbReference type="RefSeq" id="WP_147890997.1">
    <property type="nucleotide sequence ID" value="NZ_VRTS01000002.1"/>
</dbReference>
<evidence type="ECO:0000313" key="7">
    <source>
        <dbReference type="Proteomes" id="UP000321248"/>
    </source>
</evidence>
<dbReference type="GO" id="GO:0001530">
    <property type="term" value="F:lipopolysaccharide binding"/>
    <property type="evidence" value="ECO:0007669"/>
    <property type="project" value="InterPro"/>
</dbReference>
<dbReference type="PANTHER" id="PTHR36504">
    <property type="entry name" value="LIPOPOLYSACCHARIDE EXPORT SYSTEM PROTEIN LPTA"/>
    <property type="match status" value="1"/>
</dbReference>
<comment type="caution">
    <text evidence="6">The sequence shown here is derived from an EMBL/GenBank/DDBJ whole genome shotgun (WGS) entry which is preliminary data.</text>
</comment>
<dbReference type="PANTHER" id="PTHR36504:SF1">
    <property type="entry name" value="LIPOPOLYSACCHARIDE EXPORT SYSTEM PROTEIN LPTA"/>
    <property type="match status" value="1"/>
</dbReference>
<evidence type="ECO:0000256" key="4">
    <source>
        <dbReference type="HAMAP-Rule" id="MF_01914"/>
    </source>
</evidence>
<comment type="subunit">
    <text evidence="4">Component of the lipopolysaccharide transport and assembly complex.</text>
</comment>
<dbReference type="InterPro" id="IPR052037">
    <property type="entry name" value="LPS_export_LptA"/>
</dbReference>
<organism evidence="6 7">
    <name type="scientific">Alkalisalibacterium limincola</name>
    <dbReference type="NCBI Taxonomy" id="2699169"/>
    <lineage>
        <taxon>Bacteria</taxon>
        <taxon>Pseudomonadati</taxon>
        <taxon>Pseudomonadota</taxon>
        <taxon>Gammaproteobacteria</taxon>
        <taxon>Lysobacterales</taxon>
        <taxon>Lysobacteraceae</taxon>
        <taxon>Alkalisalibacterium</taxon>
    </lineage>
</organism>
<name>A0A5C8KZN1_9GAMM</name>
<dbReference type="OrthoDB" id="9795964at2"/>
<keyword evidence="1 4" id="KW-0813">Transport</keyword>
<dbReference type="InterPro" id="IPR014340">
    <property type="entry name" value="LptA"/>
</dbReference>
<dbReference type="Pfam" id="PF03968">
    <property type="entry name" value="LptD_N"/>
    <property type="match status" value="1"/>
</dbReference>
<evidence type="ECO:0000313" key="6">
    <source>
        <dbReference type="EMBL" id="TXK65077.1"/>
    </source>
</evidence>
<dbReference type="GO" id="GO:0009279">
    <property type="term" value="C:cell outer membrane"/>
    <property type="evidence" value="ECO:0007669"/>
    <property type="project" value="TreeGrafter"/>
</dbReference>
<dbReference type="GO" id="GO:0015920">
    <property type="term" value="P:lipopolysaccharide transport"/>
    <property type="evidence" value="ECO:0007669"/>
    <property type="project" value="UniProtKB-UniRule"/>
</dbReference>
<dbReference type="GO" id="GO:0043165">
    <property type="term" value="P:Gram-negative-bacterium-type cell outer membrane assembly"/>
    <property type="evidence" value="ECO:0007669"/>
    <property type="project" value="UniProtKB-UniRule"/>
</dbReference>
<dbReference type="EMBL" id="VRTS01000002">
    <property type="protein sequence ID" value="TXK65077.1"/>
    <property type="molecule type" value="Genomic_DNA"/>
</dbReference>
<keyword evidence="7" id="KW-1185">Reference proteome</keyword>
<comment type="similarity">
    <text evidence="4">Belongs to the LptA family.</text>
</comment>
<feature type="domain" description="Organic solvent tolerance-like N-terminal" evidence="5">
    <location>
        <begin position="63"/>
        <end position="160"/>
    </location>
</feature>
<gene>
    <name evidence="4 6" type="primary">lptA</name>
    <name evidence="6" type="ORF">FU658_04635</name>
</gene>